<dbReference type="PANTHER" id="PTHR43539:SF4">
    <property type="entry name" value="BACILLIREDOXIN REDUCTASE BDR"/>
    <property type="match status" value="1"/>
</dbReference>
<evidence type="ECO:0000313" key="2">
    <source>
        <dbReference type="EMBL" id="RKD13896.1"/>
    </source>
</evidence>
<gene>
    <name evidence="2" type="ORF">BCY91_09050</name>
</gene>
<dbReference type="NCBIfam" id="TIGR04018">
    <property type="entry name" value="Bthiol_YpdA"/>
    <property type="match status" value="1"/>
</dbReference>
<dbReference type="GO" id="GO:0050660">
    <property type="term" value="F:flavin adenine dinucleotide binding"/>
    <property type="evidence" value="ECO:0007669"/>
    <property type="project" value="TreeGrafter"/>
</dbReference>
<name>A0A419S3N4_9SPHI</name>
<comment type="caution">
    <text evidence="2">The sequence shown here is derived from an EMBL/GenBank/DDBJ whole genome shotgun (WGS) entry which is preliminary data.</text>
</comment>
<keyword evidence="1" id="KW-0560">Oxidoreductase</keyword>
<accession>A0A419S3N4</accession>
<dbReference type="SUPFAM" id="SSF51905">
    <property type="entry name" value="FAD/NAD(P)-binding domain"/>
    <property type="match status" value="1"/>
</dbReference>
<evidence type="ECO:0000313" key="3">
    <source>
        <dbReference type="Proteomes" id="UP000283433"/>
    </source>
</evidence>
<proteinExistence type="predicted"/>
<dbReference type="PANTHER" id="PTHR43539">
    <property type="entry name" value="FLAVIN-BINDING MONOOXYGENASE-LIKE PROTEIN (AFU_ORTHOLOGUE AFUA_4G09220)"/>
    <property type="match status" value="1"/>
</dbReference>
<dbReference type="PRINTS" id="PR00469">
    <property type="entry name" value="PNDRDTASEII"/>
</dbReference>
<dbReference type="AlphaFoldDB" id="A0A419S3N4"/>
<dbReference type="GO" id="GO:0004497">
    <property type="term" value="F:monooxygenase activity"/>
    <property type="evidence" value="ECO:0007669"/>
    <property type="project" value="TreeGrafter"/>
</dbReference>
<dbReference type="InterPro" id="IPR023856">
    <property type="entry name" value="Bdr"/>
</dbReference>
<dbReference type="InterPro" id="IPR050982">
    <property type="entry name" value="Auxin_biosynth/cation_transpt"/>
</dbReference>
<dbReference type="Pfam" id="PF13738">
    <property type="entry name" value="Pyr_redox_3"/>
    <property type="match status" value="1"/>
</dbReference>
<keyword evidence="3" id="KW-1185">Reference proteome</keyword>
<dbReference type="Gene3D" id="3.50.50.60">
    <property type="entry name" value="FAD/NAD(P)-binding domain"/>
    <property type="match status" value="1"/>
</dbReference>
<dbReference type="OrthoDB" id="9778740at2"/>
<dbReference type="EMBL" id="MBTA01000027">
    <property type="protein sequence ID" value="RKD13896.1"/>
    <property type="molecule type" value="Genomic_DNA"/>
</dbReference>
<evidence type="ECO:0000256" key="1">
    <source>
        <dbReference type="ARBA" id="ARBA00023002"/>
    </source>
</evidence>
<reference evidence="2 3" key="1">
    <citation type="submission" date="2016-07" db="EMBL/GenBank/DDBJ databases">
        <title>Genome of Pelobium manganitolerans.</title>
        <authorList>
            <person name="Wu S."/>
            <person name="Wang G."/>
        </authorList>
    </citation>
    <scope>NUCLEOTIDE SEQUENCE [LARGE SCALE GENOMIC DNA]</scope>
    <source>
        <strain evidence="2 3">YS-25</strain>
    </source>
</reference>
<sequence length="324" mass="36359">MEHYNLVIIGAGPIGLACAIKAKEAGLSYLIVEKGCLVNSLYNYPQNMTFFSTSEKLEIGGVPFVSNNPKPTRAEALEYYRRVANKFELKIHLFEEVLAVNKIAAHSFNIQTTKRHYTSENVVVATGFYDIPALLNIPGENLPKVMHYYKDPHFYAMQNLVVIGASNSSVDAALECYRKGANVTMVVRGAEIGQRVKYWVRPDIENRIAEGSIKVYFNSHLKAIEAQKVVIDTPEGEVIIANDFVLALTGYQPDFSFLEKIGIQLSDDDKRYPQHQTATMQSNQEGIYLAGVVCGGMDTHLWFIENSRIHADFIVADILRKQEM</sequence>
<organism evidence="2 3">
    <name type="scientific">Pelobium manganitolerans</name>
    <dbReference type="NCBI Taxonomy" id="1842495"/>
    <lineage>
        <taxon>Bacteria</taxon>
        <taxon>Pseudomonadati</taxon>
        <taxon>Bacteroidota</taxon>
        <taxon>Sphingobacteriia</taxon>
        <taxon>Sphingobacteriales</taxon>
        <taxon>Sphingobacteriaceae</taxon>
        <taxon>Pelobium</taxon>
    </lineage>
</organism>
<protein>
    <submittedName>
        <fullName evidence="2">Uncharacterized protein</fullName>
    </submittedName>
</protein>
<dbReference type="PRINTS" id="PR00368">
    <property type="entry name" value="FADPNR"/>
</dbReference>
<dbReference type="Proteomes" id="UP000283433">
    <property type="component" value="Unassembled WGS sequence"/>
</dbReference>
<dbReference type="InterPro" id="IPR036188">
    <property type="entry name" value="FAD/NAD-bd_sf"/>
</dbReference>